<sequence>MKCTEILKELTSLTYHVYDLQALENLTTGLKLLLNNFEHNHLTDEKENFETKNKEVAKDMNSKIFIENKDISNVKQKEKVCCSKPDKQYLSLPVRQKKNPYNKRSGEHASMMCKHYKVDLPVDDDFEPKKKKEVTTKEKLHTTTRDNDYILPFKPTMST</sequence>
<proteinExistence type="predicted"/>
<dbReference type="AlphaFoldDB" id="A0A7D9DB38"/>
<evidence type="ECO:0000313" key="2">
    <source>
        <dbReference type="Proteomes" id="UP001152795"/>
    </source>
</evidence>
<gene>
    <name evidence="1" type="ORF">PACLA_8A030441</name>
</gene>
<name>A0A7D9DB38_PARCT</name>
<protein>
    <submittedName>
        <fullName evidence="1">Uncharacterized protein</fullName>
    </submittedName>
</protein>
<comment type="caution">
    <text evidence="1">The sequence shown here is derived from an EMBL/GenBank/DDBJ whole genome shotgun (WGS) entry which is preliminary data.</text>
</comment>
<dbReference type="EMBL" id="CACRXK020000340">
    <property type="protein sequence ID" value="CAB3980955.1"/>
    <property type="molecule type" value="Genomic_DNA"/>
</dbReference>
<accession>A0A7D9DB38</accession>
<organism evidence="1 2">
    <name type="scientific">Paramuricea clavata</name>
    <name type="common">Red gorgonian</name>
    <name type="synonym">Violescent sea-whip</name>
    <dbReference type="NCBI Taxonomy" id="317549"/>
    <lineage>
        <taxon>Eukaryota</taxon>
        <taxon>Metazoa</taxon>
        <taxon>Cnidaria</taxon>
        <taxon>Anthozoa</taxon>
        <taxon>Octocorallia</taxon>
        <taxon>Malacalcyonacea</taxon>
        <taxon>Plexauridae</taxon>
        <taxon>Paramuricea</taxon>
    </lineage>
</organism>
<dbReference type="Proteomes" id="UP001152795">
    <property type="component" value="Unassembled WGS sequence"/>
</dbReference>
<evidence type="ECO:0000313" key="1">
    <source>
        <dbReference type="EMBL" id="CAB3980955.1"/>
    </source>
</evidence>
<reference evidence="1" key="1">
    <citation type="submission" date="2020-04" db="EMBL/GenBank/DDBJ databases">
        <authorList>
            <person name="Alioto T."/>
            <person name="Alioto T."/>
            <person name="Gomez Garrido J."/>
        </authorList>
    </citation>
    <scope>NUCLEOTIDE SEQUENCE</scope>
    <source>
        <strain evidence="1">A484AB</strain>
    </source>
</reference>
<keyword evidence="2" id="KW-1185">Reference proteome</keyword>